<dbReference type="RefSeq" id="WP_212528936.1">
    <property type="nucleotide sequence ID" value="NZ_JAGSOG010000058.1"/>
</dbReference>
<proteinExistence type="predicted"/>
<name>A0A941ENN7_9ACTN</name>
<reference evidence="1" key="1">
    <citation type="submission" date="2021-04" db="EMBL/GenBank/DDBJ databases">
        <title>Genome based classification of Actinospica acidithermotolerans sp. nov., an actinobacterium isolated from an Indonesian hot spring.</title>
        <authorList>
            <person name="Kusuma A.B."/>
            <person name="Putra K.E."/>
            <person name="Nafisah S."/>
            <person name="Loh J."/>
            <person name="Nouioui I."/>
            <person name="Goodfellow M."/>
        </authorList>
    </citation>
    <scope>NUCLEOTIDE SEQUENCE</scope>
    <source>
        <strain evidence="1">CSCA 57</strain>
    </source>
</reference>
<accession>A0A941ENN7</accession>
<sequence length="271" mass="30174">MTEDTRPWSQLSAVERSLVRAGLRTKRCAGLIQSHGMALRWEGIPGAPPAGGYSPIEAHALVPEFASTAADLIAQGVLSLQRLSESFMPQQSDPVVAPCDLDEVLRDPATWIWDERNPGHYRLDASEPAHARWYLDAYFAMARSGYPARYDLSEPEQRIMLSAEEGSGMLTGPMGIWSQPDPELPPSERLAEVDELLAPLLPFVRDDLLEVQFRTDVRSDAYTVIPLSALRSAFNGTEIWRDHDDADFFEGAHAVLTFSGYATWHRPRAAR</sequence>
<evidence type="ECO:0000313" key="2">
    <source>
        <dbReference type="Proteomes" id="UP000675781"/>
    </source>
</evidence>
<dbReference type="AlphaFoldDB" id="A0A941ENN7"/>
<comment type="caution">
    <text evidence="1">The sequence shown here is derived from an EMBL/GenBank/DDBJ whole genome shotgun (WGS) entry which is preliminary data.</text>
</comment>
<protein>
    <submittedName>
        <fullName evidence="1">Uncharacterized protein</fullName>
    </submittedName>
</protein>
<dbReference type="EMBL" id="JAGSOG010000058">
    <property type="protein sequence ID" value="MBR7834415.1"/>
    <property type="molecule type" value="Genomic_DNA"/>
</dbReference>
<gene>
    <name evidence="1" type="ORF">KDL01_14160</name>
</gene>
<organism evidence="1 2">
    <name type="scientific">Actinospica durhamensis</name>
    <dbReference type="NCBI Taxonomy" id="1508375"/>
    <lineage>
        <taxon>Bacteria</taxon>
        <taxon>Bacillati</taxon>
        <taxon>Actinomycetota</taxon>
        <taxon>Actinomycetes</taxon>
        <taxon>Catenulisporales</taxon>
        <taxon>Actinospicaceae</taxon>
        <taxon>Actinospica</taxon>
    </lineage>
</organism>
<keyword evidence="2" id="KW-1185">Reference proteome</keyword>
<evidence type="ECO:0000313" key="1">
    <source>
        <dbReference type="EMBL" id="MBR7834415.1"/>
    </source>
</evidence>
<dbReference type="Proteomes" id="UP000675781">
    <property type="component" value="Unassembled WGS sequence"/>
</dbReference>